<dbReference type="SUPFAM" id="SSF52172">
    <property type="entry name" value="CheY-like"/>
    <property type="match status" value="1"/>
</dbReference>
<protein>
    <submittedName>
        <fullName evidence="4">DUF3369 domain-containing protein</fullName>
    </submittedName>
</protein>
<dbReference type="Pfam" id="PF11849">
    <property type="entry name" value="DUF3369"/>
    <property type="match status" value="1"/>
</dbReference>
<dbReference type="RefSeq" id="WP_332287331.1">
    <property type="nucleotide sequence ID" value="NZ_JAZIBG010000003.1"/>
</dbReference>
<dbReference type="InterPro" id="IPR037522">
    <property type="entry name" value="HD_GYP_dom"/>
</dbReference>
<evidence type="ECO:0000259" key="3">
    <source>
        <dbReference type="PROSITE" id="PS51832"/>
    </source>
</evidence>
<organism evidence="4 5">
    <name type="scientific">Aquincola agrisoli</name>
    <dbReference type="NCBI Taxonomy" id="3119538"/>
    <lineage>
        <taxon>Bacteria</taxon>
        <taxon>Pseudomonadati</taxon>
        <taxon>Pseudomonadota</taxon>
        <taxon>Betaproteobacteria</taxon>
        <taxon>Burkholderiales</taxon>
        <taxon>Sphaerotilaceae</taxon>
        <taxon>Aquincola</taxon>
    </lineage>
</organism>
<dbReference type="SUPFAM" id="SSF109604">
    <property type="entry name" value="HD-domain/PDEase-like"/>
    <property type="match status" value="1"/>
</dbReference>
<evidence type="ECO:0000313" key="5">
    <source>
        <dbReference type="Proteomes" id="UP001336250"/>
    </source>
</evidence>
<dbReference type="Gene3D" id="1.10.3210.10">
    <property type="entry name" value="Hypothetical protein af1432"/>
    <property type="match status" value="1"/>
</dbReference>
<dbReference type="GO" id="GO:0008081">
    <property type="term" value="F:phosphoric diester hydrolase activity"/>
    <property type="evidence" value="ECO:0007669"/>
    <property type="project" value="UniProtKB-ARBA"/>
</dbReference>
<dbReference type="PROSITE" id="PS51832">
    <property type="entry name" value="HD_GYP"/>
    <property type="match status" value="1"/>
</dbReference>
<dbReference type="Proteomes" id="UP001336250">
    <property type="component" value="Unassembled WGS sequence"/>
</dbReference>
<dbReference type="PANTHER" id="PTHR45228:SF9">
    <property type="entry name" value="3'3'-CGAMP-SPECIFIC PHOSPHODIESTERASE 2"/>
    <property type="match status" value="1"/>
</dbReference>
<dbReference type="InterPro" id="IPR001789">
    <property type="entry name" value="Sig_transdc_resp-reg_receiver"/>
</dbReference>
<dbReference type="AlphaFoldDB" id="A0AAW9Q4X8"/>
<dbReference type="PROSITE" id="PS50110">
    <property type="entry name" value="RESPONSE_REGULATORY"/>
    <property type="match status" value="1"/>
</dbReference>
<dbReference type="Pfam" id="PF13487">
    <property type="entry name" value="HD_5"/>
    <property type="match status" value="1"/>
</dbReference>
<feature type="domain" description="Response regulatory" evidence="2">
    <location>
        <begin position="20"/>
        <end position="144"/>
    </location>
</feature>
<dbReference type="InterPro" id="IPR003607">
    <property type="entry name" value="HD/PDEase_dom"/>
</dbReference>
<feature type="modified residue" description="4-aspartylphosphate" evidence="1">
    <location>
        <position position="75"/>
    </location>
</feature>
<sequence>MFKKPAPSPDAPAAAVPPWRVLVVDDAAEVHSITRLTLSDFEYLGRPLAFLGATSAAEARELLAATTDIALAFIDVVMETDHAGLDLVTHIRNVLGDRNMRIILRTGQPGMAPERQVIRDFEINDYMNKTQASADKLYTSTLAALRAYDGLVTLERSRRQLECYRDGLETVIEATSNLFEQRSLRLFASGLLRQLSAMLAGAHQSMIVRAHGVSVMQTGSGFEVLAKAGRFDDPQADPLSPQVAQRLQACMARQRSAFDGDTFVGYFPTRSGVTNLIYLDGVQGAGAVDMRLLDIFSKNISIAFENLYLDREVRETQAEIIATLGDVVETRSKETANHVRRVAHLSALLGAAAGLDEEHCSLLLAASPMHDVGKVAIPDSILLKPGPLTDDEWVCMKEHARIGEEVFGRSTRPMLRAAAIIAGQHHEKYDGTGYPRGLRGEEIHIFARIVALVDVFDALAHARCYKPAWPMDRVLQLLRDERGRHFDPQLVDCLLAEMDAVLDVLARYPDGTQAAAAAAVAPAGLH</sequence>
<dbReference type="EMBL" id="JAZIBG010000003">
    <property type="protein sequence ID" value="MEF7612435.1"/>
    <property type="molecule type" value="Genomic_DNA"/>
</dbReference>
<dbReference type="PANTHER" id="PTHR45228">
    <property type="entry name" value="CYCLIC DI-GMP PHOSPHODIESTERASE TM_0186-RELATED"/>
    <property type="match status" value="1"/>
</dbReference>
<dbReference type="GO" id="GO:0000160">
    <property type="term" value="P:phosphorelay signal transduction system"/>
    <property type="evidence" value="ECO:0007669"/>
    <property type="project" value="InterPro"/>
</dbReference>
<dbReference type="InterPro" id="IPR021800">
    <property type="entry name" value="DUF3369"/>
</dbReference>
<keyword evidence="1" id="KW-0597">Phosphoprotein</keyword>
<dbReference type="CDD" id="cd00077">
    <property type="entry name" value="HDc"/>
    <property type="match status" value="1"/>
</dbReference>
<name>A0AAW9Q4X8_9BURK</name>
<feature type="domain" description="HD-GYP" evidence="3">
    <location>
        <begin position="313"/>
        <end position="510"/>
    </location>
</feature>
<dbReference type="SMART" id="SM00471">
    <property type="entry name" value="HDc"/>
    <property type="match status" value="1"/>
</dbReference>
<evidence type="ECO:0000256" key="1">
    <source>
        <dbReference type="PROSITE-ProRule" id="PRU00169"/>
    </source>
</evidence>
<reference evidence="4 5" key="1">
    <citation type="submission" date="2024-02" db="EMBL/GenBank/DDBJ databases">
        <title>Genome sequence of Aquincola sp. MAHUQ-54.</title>
        <authorList>
            <person name="Huq M.A."/>
        </authorList>
    </citation>
    <scope>NUCLEOTIDE SEQUENCE [LARGE SCALE GENOMIC DNA]</scope>
    <source>
        <strain evidence="4 5">MAHUQ-54</strain>
    </source>
</reference>
<dbReference type="InterPro" id="IPR052020">
    <property type="entry name" value="Cyclic_di-GMP/3'3'-cGAMP_PDE"/>
</dbReference>
<evidence type="ECO:0000313" key="4">
    <source>
        <dbReference type="EMBL" id="MEF7612435.1"/>
    </source>
</evidence>
<dbReference type="Gene3D" id="3.40.50.2300">
    <property type="match status" value="1"/>
</dbReference>
<gene>
    <name evidence="4" type="ORF">V4F39_00845</name>
</gene>
<accession>A0AAW9Q4X8</accession>
<dbReference type="InterPro" id="IPR011006">
    <property type="entry name" value="CheY-like_superfamily"/>
</dbReference>
<keyword evidence="5" id="KW-1185">Reference proteome</keyword>
<evidence type="ECO:0000259" key="2">
    <source>
        <dbReference type="PROSITE" id="PS50110"/>
    </source>
</evidence>
<comment type="caution">
    <text evidence="4">The sequence shown here is derived from an EMBL/GenBank/DDBJ whole genome shotgun (WGS) entry which is preliminary data.</text>
</comment>
<proteinExistence type="predicted"/>